<dbReference type="Gene3D" id="3.40.50.10990">
    <property type="entry name" value="GTP cyclohydrolase II"/>
    <property type="match status" value="1"/>
</dbReference>
<keyword evidence="9 19" id="KW-0547">Nucleotide-binding</keyword>
<dbReference type="Proteomes" id="UP000199300">
    <property type="component" value="Unassembled WGS sequence"/>
</dbReference>
<feature type="binding site" evidence="19">
    <location>
        <begin position="249"/>
        <end position="253"/>
    </location>
    <ligand>
        <name>GTP</name>
        <dbReference type="ChEBI" id="CHEBI:37565"/>
    </ligand>
</feature>
<dbReference type="GO" id="GO:0005525">
    <property type="term" value="F:GTP binding"/>
    <property type="evidence" value="ECO:0007669"/>
    <property type="project" value="UniProtKB-KW"/>
</dbReference>
<comment type="similarity">
    <text evidence="6 19">In the N-terminal section; belongs to the DHBP synthase family.</text>
</comment>
<comment type="cofactor">
    <cofactor evidence="19">
        <name>Mg(2+)</name>
        <dbReference type="ChEBI" id="CHEBI:18420"/>
    </cofactor>
    <cofactor evidence="19">
        <name>Mn(2+)</name>
        <dbReference type="ChEBI" id="CHEBI:29035"/>
    </cofactor>
    <text evidence="19">Binds 2 divalent metal cations per subunit. Magnesium or manganese.</text>
</comment>
<dbReference type="EC" id="4.1.99.12" evidence="19"/>
<feature type="binding site" evidence="19">
    <location>
        <position position="26"/>
    </location>
    <ligand>
        <name>Mg(2+)</name>
        <dbReference type="ChEBI" id="CHEBI:18420"/>
        <label>2</label>
    </ligand>
</feature>
<dbReference type="PANTHER" id="PTHR21327">
    <property type="entry name" value="GTP CYCLOHYDROLASE II-RELATED"/>
    <property type="match status" value="1"/>
</dbReference>
<dbReference type="HAMAP" id="MF_00180">
    <property type="entry name" value="RibB"/>
    <property type="match status" value="1"/>
</dbReference>
<feature type="active site" description="Nucleophile; for GTP cyclohydrolase activity" evidence="19">
    <location>
        <position position="328"/>
    </location>
</feature>
<feature type="binding site" evidence="19">
    <location>
        <begin position="292"/>
        <end position="294"/>
    </location>
    <ligand>
        <name>GTP</name>
        <dbReference type="ChEBI" id="CHEBI:37565"/>
    </ligand>
</feature>
<feature type="binding site" evidence="19">
    <location>
        <position position="254"/>
    </location>
    <ligand>
        <name>Zn(2+)</name>
        <dbReference type="ChEBI" id="CHEBI:29105"/>
        <note>catalytic</note>
    </ligand>
</feature>
<keyword evidence="14 19" id="KW-0464">Manganese</keyword>
<evidence type="ECO:0000256" key="19">
    <source>
        <dbReference type="HAMAP-Rule" id="MF_01283"/>
    </source>
</evidence>
<dbReference type="PIRSF" id="PIRSF001259">
    <property type="entry name" value="RibA"/>
    <property type="match status" value="1"/>
</dbReference>
<feature type="binding site" evidence="19">
    <location>
        <position position="140"/>
    </location>
    <ligand>
        <name>Mg(2+)</name>
        <dbReference type="ChEBI" id="CHEBI:18420"/>
        <label>2</label>
    </ligand>
</feature>
<feature type="region of interest" description="GTP cyclohydrolase II" evidence="19">
    <location>
        <begin position="199"/>
        <end position="402"/>
    </location>
</feature>
<sequence>MDTILSALTALKKGEIIIVVDDENRENEGDFVMLAEHVTPEAINYMATKGKGLICTPITQERAQQLKLNQMVTTNTDQHGTAFTVSIDHADTHTGISAYERAQTVQGLLKPDAKADNFKRPGHIFPLVAKEQGVLARPGHTEAAVDLAKLAGSVPAGVICEIMSEDGQMARLPELILLAKQENMKIVTIKDLIHYRKQYDQLINHEVEIELPTAYGLFKMIAYTENGSGKEQIALVKGQVNAGEPPLVRVHSECLTGDVFRSERCDCGPQLEQALAEIESAGNGIIIYLRQEGRGIGLVNKLKAYKLQEAGFDTVEANQQLGFADDLRDYASAAQILQQLGVNQIKLLTNNPRKVTGLKQYGISVVERKSIEISPNQNNSHYLMTKQVKLGHLLHGEGELNR</sequence>
<dbReference type="AlphaFoldDB" id="A0A1H8JUA4"/>
<evidence type="ECO:0000256" key="7">
    <source>
        <dbReference type="ARBA" id="ARBA00022619"/>
    </source>
</evidence>
<dbReference type="GO" id="GO:0003935">
    <property type="term" value="F:GTP cyclohydrolase II activity"/>
    <property type="evidence" value="ECO:0007669"/>
    <property type="project" value="UniProtKB-UniRule"/>
</dbReference>
<comment type="catalytic activity">
    <reaction evidence="1 19">
        <text>D-ribulose 5-phosphate = (2S)-2-hydroxy-3-oxobutyl phosphate + formate + H(+)</text>
        <dbReference type="Rhea" id="RHEA:18457"/>
        <dbReference type="ChEBI" id="CHEBI:15378"/>
        <dbReference type="ChEBI" id="CHEBI:15740"/>
        <dbReference type="ChEBI" id="CHEBI:58121"/>
        <dbReference type="ChEBI" id="CHEBI:58830"/>
        <dbReference type="EC" id="4.1.99.12"/>
    </reaction>
</comment>
<comment type="pathway">
    <text evidence="5 19">Cofactor biosynthesis; riboflavin biosynthesis; 2-hydroxy-3-oxobutyl phosphate from D-ribulose 5-phosphate: step 1/1.</text>
</comment>
<dbReference type="Gene3D" id="3.90.870.10">
    <property type="entry name" value="DHBP synthase"/>
    <property type="match status" value="1"/>
</dbReference>
<comment type="function">
    <text evidence="3 19">Catalyzes the conversion of D-ribulose 5-phosphate to formate and 3,4-dihydroxy-2-butanone 4-phosphate.</text>
</comment>
<evidence type="ECO:0000256" key="5">
    <source>
        <dbReference type="ARBA" id="ARBA00004904"/>
    </source>
</evidence>
<feature type="binding site" evidence="19">
    <location>
        <position position="314"/>
    </location>
    <ligand>
        <name>GTP</name>
        <dbReference type="ChEBI" id="CHEBI:37565"/>
    </ligand>
</feature>
<dbReference type="GO" id="GO:0008270">
    <property type="term" value="F:zinc ion binding"/>
    <property type="evidence" value="ECO:0007669"/>
    <property type="project" value="UniProtKB-UniRule"/>
</dbReference>
<dbReference type="GO" id="GO:0000287">
    <property type="term" value="F:magnesium ion binding"/>
    <property type="evidence" value="ECO:0007669"/>
    <property type="project" value="UniProtKB-UniRule"/>
</dbReference>
<evidence type="ECO:0000256" key="17">
    <source>
        <dbReference type="ARBA" id="ARBA00043932"/>
    </source>
</evidence>
<dbReference type="GO" id="GO:0008686">
    <property type="term" value="F:3,4-dihydroxy-2-butanone-4-phosphate synthase activity"/>
    <property type="evidence" value="ECO:0007669"/>
    <property type="project" value="UniProtKB-UniRule"/>
</dbReference>
<keyword evidence="7 19" id="KW-0686">Riboflavin biosynthesis</keyword>
<dbReference type="GO" id="GO:0009231">
    <property type="term" value="P:riboflavin biosynthetic process"/>
    <property type="evidence" value="ECO:0007669"/>
    <property type="project" value="UniProtKB-UniRule"/>
</dbReference>
<evidence type="ECO:0000256" key="12">
    <source>
        <dbReference type="ARBA" id="ARBA00022842"/>
    </source>
</evidence>
<feature type="binding site" evidence="19">
    <location>
        <position position="30"/>
    </location>
    <ligand>
        <name>D-ribulose 5-phosphate</name>
        <dbReference type="ChEBI" id="CHEBI:58121"/>
    </ligand>
</feature>
<dbReference type="GO" id="GO:0005829">
    <property type="term" value="C:cytosol"/>
    <property type="evidence" value="ECO:0007669"/>
    <property type="project" value="TreeGrafter"/>
</dbReference>
<dbReference type="SUPFAM" id="SSF142695">
    <property type="entry name" value="RibA-like"/>
    <property type="match status" value="1"/>
</dbReference>
<dbReference type="GO" id="GO:0030145">
    <property type="term" value="F:manganese ion binding"/>
    <property type="evidence" value="ECO:0007669"/>
    <property type="project" value="UniProtKB-UniRule"/>
</dbReference>
<dbReference type="EC" id="3.5.4.25" evidence="19"/>
<gene>
    <name evidence="19" type="primary">ribBA</name>
    <name evidence="21" type="ORF">SAMN04488134_10270</name>
</gene>
<dbReference type="InterPro" id="IPR000422">
    <property type="entry name" value="DHBP_synthase_RibB"/>
</dbReference>
<reference evidence="21 22" key="1">
    <citation type="submission" date="2016-10" db="EMBL/GenBank/DDBJ databases">
        <authorList>
            <person name="de Groot N.N."/>
        </authorList>
    </citation>
    <scope>NUCLEOTIDE SEQUENCE [LARGE SCALE GENOMIC DNA]</scope>
    <source>
        <strain evidence="21 22">CGMCC 1.10434</strain>
    </source>
</reference>
<feature type="binding site" evidence="19">
    <location>
        <position position="270"/>
    </location>
    <ligand>
        <name>GTP</name>
        <dbReference type="ChEBI" id="CHEBI:37565"/>
    </ligand>
</feature>
<dbReference type="Pfam" id="PF00925">
    <property type="entry name" value="GTP_cyclohydro2"/>
    <property type="match status" value="1"/>
</dbReference>
<dbReference type="InterPro" id="IPR017945">
    <property type="entry name" value="DHBP_synth_RibB-like_a/b_dom"/>
</dbReference>
<keyword evidence="15 19" id="KW-0456">Lyase</keyword>
<comment type="function">
    <text evidence="17 19">Catalyzes the conversion of GTP to 2,5-diamino-6-ribosylamino-4(3H)-pyrimidinone 5'-phosphate (DARP), formate and pyrophosphate.</text>
</comment>
<keyword evidence="12 19" id="KW-0460">Magnesium</keyword>
<dbReference type="FunFam" id="3.90.870.10:FF:000001">
    <property type="entry name" value="Riboflavin biosynthesis protein RibBA"/>
    <property type="match status" value="1"/>
</dbReference>
<dbReference type="Pfam" id="PF00926">
    <property type="entry name" value="DHBP_synthase"/>
    <property type="match status" value="1"/>
</dbReference>
<keyword evidence="11 19" id="KW-0862">Zinc</keyword>
<feature type="domain" description="GTP cyclohydrolase II" evidence="20">
    <location>
        <begin position="206"/>
        <end position="368"/>
    </location>
</feature>
<dbReference type="NCBIfam" id="TIGR00505">
    <property type="entry name" value="ribA"/>
    <property type="match status" value="1"/>
</dbReference>
<dbReference type="SUPFAM" id="SSF55821">
    <property type="entry name" value="YrdC/RibB"/>
    <property type="match status" value="1"/>
</dbReference>
<dbReference type="InterPro" id="IPR036144">
    <property type="entry name" value="RibA-like_sf"/>
</dbReference>
<comment type="cofactor">
    <cofactor evidence="19">
        <name>Zn(2+)</name>
        <dbReference type="ChEBI" id="CHEBI:29105"/>
    </cofactor>
    <text evidence="19">Binds 1 zinc ion per subunit.</text>
</comment>
<evidence type="ECO:0000256" key="18">
    <source>
        <dbReference type="ARBA" id="ARBA00049295"/>
    </source>
</evidence>
<keyword evidence="16 19" id="KW-0511">Multifunctional enzyme</keyword>
<feature type="active site" description="Proton acceptor; for GTP cyclohydrolase activity" evidence="19">
    <location>
        <position position="326"/>
    </location>
</feature>
<dbReference type="InterPro" id="IPR000926">
    <property type="entry name" value="RibA"/>
</dbReference>
<comment type="catalytic activity">
    <reaction evidence="18 19">
        <text>GTP + 4 H2O = 2,5-diamino-6-hydroxy-4-(5-phosphoribosylamino)-pyrimidine + formate + 2 phosphate + 3 H(+)</text>
        <dbReference type="Rhea" id="RHEA:23704"/>
        <dbReference type="ChEBI" id="CHEBI:15377"/>
        <dbReference type="ChEBI" id="CHEBI:15378"/>
        <dbReference type="ChEBI" id="CHEBI:15740"/>
        <dbReference type="ChEBI" id="CHEBI:37565"/>
        <dbReference type="ChEBI" id="CHEBI:43474"/>
        <dbReference type="ChEBI" id="CHEBI:58614"/>
        <dbReference type="EC" id="3.5.4.25"/>
    </reaction>
</comment>
<comment type="similarity">
    <text evidence="19">In the C-terminal section; belongs to the GTP cyclohydrolase II family.</text>
</comment>
<evidence type="ECO:0000256" key="4">
    <source>
        <dbReference type="ARBA" id="ARBA00004853"/>
    </source>
</evidence>
<comment type="cofactor">
    <cofactor evidence="2">
        <name>Mn(2+)</name>
        <dbReference type="ChEBI" id="CHEBI:29035"/>
    </cofactor>
</comment>
<feature type="binding site" evidence="19">
    <location>
        <position position="349"/>
    </location>
    <ligand>
        <name>GTP</name>
        <dbReference type="ChEBI" id="CHEBI:37565"/>
    </ligand>
</feature>
<evidence type="ECO:0000313" key="22">
    <source>
        <dbReference type="Proteomes" id="UP000199300"/>
    </source>
</evidence>
<evidence type="ECO:0000256" key="2">
    <source>
        <dbReference type="ARBA" id="ARBA00001936"/>
    </source>
</evidence>
<feature type="binding site" evidence="19">
    <location>
        <begin position="137"/>
        <end position="141"/>
    </location>
    <ligand>
        <name>D-ribulose 5-phosphate</name>
        <dbReference type="ChEBI" id="CHEBI:58121"/>
    </ligand>
</feature>
<keyword evidence="8 19" id="KW-0479">Metal-binding</keyword>
<feature type="site" description="Essential for DHBP synthase activity" evidence="19">
    <location>
        <position position="161"/>
    </location>
</feature>
<evidence type="ECO:0000256" key="10">
    <source>
        <dbReference type="ARBA" id="ARBA00022801"/>
    </source>
</evidence>
<dbReference type="NCBIfam" id="NF006803">
    <property type="entry name" value="PRK09311.1"/>
    <property type="match status" value="1"/>
</dbReference>
<evidence type="ECO:0000256" key="3">
    <source>
        <dbReference type="ARBA" id="ARBA00002284"/>
    </source>
</evidence>
<dbReference type="InterPro" id="IPR032677">
    <property type="entry name" value="GTP_cyclohydro_II"/>
</dbReference>
<dbReference type="NCBIfam" id="NF001591">
    <property type="entry name" value="PRK00393.1"/>
    <property type="match status" value="1"/>
</dbReference>
<keyword evidence="10 19" id="KW-0378">Hydrolase</keyword>
<feature type="binding site" evidence="19">
    <location>
        <position position="26"/>
    </location>
    <ligand>
        <name>Mg(2+)</name>
        <dbReference type="ChEBI" id="CHEBI:18420"/>
        <label>1</label>
    </ligand>
</feature>
<evidence type="ECO:0000256" key="6">
    <source>
        <dbReference type="ARBA" id="ARBA00005520"/>
    </source>
</evidence>
<keyword evidence="13 19" id="KW-0342">GTP-binding</keyword>
<feature type="binding site" evidence="19">
    <location>
        <position position="161"/>
    </location>
    <ligand>
        <name>D-ribulose 5-phosphate</name>
        <dbReference type="ChEBI" id="CHEBI:58121"/>
    </ligand>
</feature>
<evidence type="ECO:0000313" key="21">
    <source>
        <dbReference type="EMBL" id="SEN84085.1"/>
    </source>
</evidence>
<evidence type="ECO:0000256" key="13">
    <source>
        <dbReference type="ARBA" id="ARBA00023134"/>
    </source>
</evidence>
<evidence type="ECO:0000256" key="11">
    <source>
        <dbReference type="ARBA" id="ARBA00022833"/>
    </source>
</evidence>
<dbReference type="PANTHER" id="PTHR21327:SF18">
    <property type="entry name" value="3,4-DIHYDROXY-2-BUTANONE 4-PHOSPHATE SYNTHASE"/>
    <property type="match status" value="1"/>
</dbReference>
<dbReference type="HAMAP" id="MF_01283">
    <property type="entry name" value="RibBA"/>
    <property type="match status" value="1"/>
</dbReference>
<dbReference type="CDD" id="cd00641">
    <property type="entry name" value="GTP_cyclohydro2"/>
    <property type="match status" value="1"/>
</dbReference>
<evidence type="ECO:0000256" key="8">
    <source>
        <dbReference type="ARBA" id="ARBA00022723"/>
    </source>
</evidence>
<feature type="binding site" evidence="19">
    <location>
        <position position="267"/>
    </location>
    <ligand>
        <name>Zn(2+)</name>
        <dbReference type="ChEBI" id="CHEBI:29105"/>
        <note>catalytic</note>
    </ligand>
</feature>
<dbReference type="HAMAP" id="MF_00179">
    <property type="entry name" value="RibA"/>
    <property type="match status" value="1"/>
</dbReference>
<name>A0A1H8JUA4_9BACI</name>
<dbReference type="UniPathway" id="UPA00275">
    <property type="reaction ID" value="UER00399"/>
</dbReference>
<evidence type="ECO:0000256" key="16">
    <source>
        <dbReference type="ARBA" id="ARBA00023268"/>
    </source>
</evidence>
<accession>A0A1H8JUA4</accession>
<feature type="region of interest" description="DHBP synthase" evidence="19">
    <location>
        <begin position="1"/>
        <end position="198"/>
    </location>
</feature>
<organism evidence="21 22">
    <name type="scientific">Amphibacillus marinus</name>
    <dbReference type="NCBI Taxonomy" id="872970"/>
    <lineage>
        <taxon>Bacteria</taxon>
        <taxon>Bacillati</taxon>
        <taxon>Bacillota</taxon>
        <taxon>Bacilli</taxon>
        <taxon>Bacillales</taxon>
        <taxon>Bacillaceae</taxon>
        <taxon>Amphibacillus</taxon>
    </lineage>
</organism>
<dbReference type="RefSeq" id="WP_091495162.1">
    <property type="nucleotide sequence ID" value="NZ_FODJ01000002.1"/>
</dbReference>
<dbReference type="InterPro" id="IPR016299">
    <property type="entry name" value="Riboflavin_synth_RibBA"/>
</dbReference>
<evidence type="ECO:0000259" key="20">
    <source>
        <dbReference type="Pfam" id="PF00925"/>
    </source>
</evidence>
<feature type="binding site" evidence="19">
    <location>
        <begin position="25"/>
        <end position="26"/>
    </location>
    <ligand>
        <name>D-ribulose 5-phosphate</name>
        <dbReference type="ChEBI" id="CHEBI:58121"/>
    </ligand>
</feature>
<evidence type="ECO:0000256" key="14">
    <source>
        <dbReference type="ARBA" id="ARBA00023211"/>
    </source>
</evidence>
<proteinExistence type="inferred from homology"/>
<feature type="binding site" evidence="19">
    <location>
        <position position="265"/>
    </location>
    <ligand>
        <name>Zn(2+)</name>
        <dbReference type="ChEBI" id="CHEBI:29105"/>
        <note>catalytic</note>
    </ligand>
</feature>
<evidence type="ECO:0000256" key="1">
    <source>
        <dbReference type="ARBA" id="ARBA00000141"/>
    </source>
</evidence>
<feature type="binding site" evidence="19">
    <location>
        <position position="354"/>
    </location>
    <ligand>
        <name>GTP</name>
        <dbReference type="ChEBI" id="CHEBI:37565"/>
    </ligand>
</feature>
<evidence type="ECO:0000256" key="9">
    <source>
        <dbReference type="ARBA" id="ARBA00022741"/>
    </source>
</evidence>
<dbReference type="EMBL" id="FODJ01000002">
    <property type="protein sequence ID" value="SEN84085.1"/>
    <property type="molecule type" value="Genomic_DNA"/>
</dbReference>
<dbReference type="FunFam" id="3.40.50.10990:FF:000001">
    <property type="entry name" value="Riboflavin biosynthesis protein RibBA"/>
    <property type="match status" value="1"/>
</dbReference>
<comment type="pathway">
    <text evidence="4 19">Cofactor biosynthesis; riboflavin biosynthesis; 5-amino-6-(D-ribitylamino)uracil from GTP: step 1/4.</text>
</comment>
<keyword evidence="22" id="KW-1185">Reference proteome</keyword>
<dbReference type="NCBIfam" id="TIGR00506">
    <property type="entry name" value="ribB"/>
    <property type="match status" value="1"/>
</dbReference>
<feature type="site" description="Essential for DHBP synthase activity" evidence="19">
    <location>
        <position position="123"/>
    </location>
</feature>
<evidence type="ECO:0000256" key="15">
    <source>
        <dbReference type="ARBA" id="ARBA00023239"/>
    </source>
</evidence>
<dbReference type="OrthoDB" id="9793111at2"/>
<dbReference type="STRING" id="872970.SAMN04488134_10270"/>
<protein>
    <recommendedName>
        <fullName evidence="19">Riboflavin biosynthesis protein RibBA</fullName>
    </recommendedName>
    <domain>
        <recommendedName>
            <fullName evidence="19">3,4-dihydroxy-2-butanone 4-phosphate synthase</fullName>
            <shortName evidence="19">DHBP synthase</shortName>
            <ecNumber evidence="19">4.1.99.12</ecNumber>
        </recommendedName>
    </domain>
    <domain>
        <recommendedName>
            <fullName evidence="19">GTP cyclohydrolase-2</fullName>
            <ecNumber evidence="19">3.5.4.25</ecNumber>
        </recommendedName>
        <alternativeName>
            <fullName evidence="19">GTP cyclohydrolase II</fullName>
        </alternativeName>
    </domain>
</protein>